<reference evidence="1" key="1">
    <citation type="journal article" date="2012" name="Science">
        <title>Fermentation, hydrogen, and sulfur metabolism in multiple uncultivated bacterial phyla.</title>
        <authorList>
            <person name="Wrighton K.C."/>
            <person name="Thomas B.C."/>
            <person name="Sharon I."/>
            <person name="Miller C.S."/>
            <person name="Castelle C.J."/>
            <person name="VerBerkmoes N.C."/>
            <person name="Wilkins M.J."/>
            <person name="Hettich R.L."/>
            <person name="Lipton M.S."/>
            <person name="Williams K.H."/>
            <person name="Long P.E."/>
            <person name="Banfield J.F."/>
        </authorList>
    </citation>
    <scope>NUCLEOTIDE SEQUENCE [LARGE SCALE GENOMIC DNA]</scope>
</reference>
<dbReference type="AlphaFoldDB" id="K1ZJG1"/>
<organism evidence="1">
    <name type="scientific">uncultured bacterium</name>
    <name type="common">gcode 4</name>
    <dbReference type="NCBI Taxonomy" id="1234023"/>
    <lineage>
        <taxon>Bacteria</taxon>
        <taxon>environmental samples</taxon>
    </lineage>
</organism>
<proteinExistence type="predicted"/>
<evidence type="ECO:0000313" key="1">
    <source>
        <dbReference type="EMBL" id="EKD44563.1"/>
    </source>
</evidence>
<dbReference type="EMBL" id="AMFJ01028831">
    <property type="protein sequence ID" value="EKD44563.1"/>
    <property type="molecule type" value="Genomic_DNA"/>
</dbReference>
<sequence length="587" mass="70141">MVTKASETLVSTTDDIAKLIDPSQKELQRLTRLVSKKTHDLINIPFDIDTWYKSVITDKFLLSLLEKKPTLWMDIQRKIKKFLRDHKIEQLTNQRQYEELTQQLLESFLISEKEMGQLKNQKIIVGNFQEQITHNIVKNKRLIQYVQKDTPISFIEYSTHLLFGQSETSEQIERLLVSIIRRNTGREWNEILAFNKIFRKIIEHIQGIFWIDITKSLRQFSKEMDIKEFGSLYGPAKIIHQWLQETKWRSQRDAALFLRAIYAWWNLDEIYKAQKKAKVAQKELFTHIKRLWGYRELADMELLNSDRESKMGIEFHIPLPNLEQYPIIIESGIKSIRSILIKLYADEKYNDKDALNDLLWIRTMLNRVPIEHHAEIIAWINRFFWTHAFIFKNKDLLDGMEDIKNLWSKTSKQPFTIDSKKSARSSTHYKDCKYYWYLDSWISETPISAEWQFFQNKEDPSPLWEAHHSILNAKKIIQWWVRGEHMITAKQIFIIIYNECRDKKTGIFPSWLSAQEIFLACLKINFIVPYAIWKWKEKMVIFGIKGYRYLLEKDYPSAQKIIRKDLWKLSILTNYIHGAHEAILEKV</sequence>
<name>K1ZJG1_9BACT</name>
<protein>
    <submittedName>
        <fullName evidence="1">Uncharacterized protein</fullName>
    </submittedName>
</protein>
<gene>
    <name evidence="1" type="ORF">ACD_71C00100G0002</name>
</gene>
<comment type="caution">
    <text evidence="1">The sequence shown here is derived from an EMBL/GenBank/DDBJ whole genome shotgun (WGS) entry which is preliminary data.</text>
</comment>
<accession>K1ZJG1</accession>